<feature type="compositionally biased region" description="Low complexity" evidence="1">
    <location>
        <begin position="196"/>
        <end position="207"/>
    </location>
</feature>
<feature type="compositionally biased region" description="Polar residues" evidence="1">
    <location>
        <begin position="1"/>
        <end position="16"/>
    </location>
</feature>
<reference evidence="3" key="1">
    <citation type="submission" date="2023-06" db="EMBL/GenBank/DDBJ databases">
        <title>Genome-scale phylogeny and comparative genomics of the fungal order Sordariales.</title>
        <authorList>
            <consortium name="Lawrence Berkeley National Laboratory"/>
            <person name="Hensen N."/>
            <person name="Bonometti L."/>
            <person name="Westerberg I."/>
            <person name="Brannstrom I.O."/>
            <person name="Guillou S."/>
            <person name="Cros-Aarteil S."/>
            <person name="Calhoun S."/>
            <person name="Haridas S."/>
            <person name="Kuo A."/>
            <person name="Mondo S."/>
            <person name="Pangilinan J."/>
            <person name="Riley R."/>
            <person name="Labutti K."/>
            <person name="Andreopoulos B."/>
            <person name="Lipzen A."/>
            <person name="Chen C."/>
            <person name="Yanf M."/>
            <person name="Daum C."/>
            <person name="Ng V."/>
            <person name="Clum A."/>
            <person name="Steindorff A."/>
            <person name="Ohm R."/>
            <person name="Martin F."/>
            <person name="Silar P."/>
            <person name="Natvig D."/>
            <person name="Lalanne C."/>
            <person name="Gautier V."/>
            <person name="Ament-Velasquez S.L."/>
            <person name="Kruys A."/>
            <person name="Hutchinson M.I."/>
            <person name="Powell A.J."/>
            <person name="Barry K."/>
            <person name="Miller A.N."/>
            <person name="Grigoriev I.V."/>
            <person name="Debuchy R."/>
            <person name="Gladieux P."/>
            <person name="Thoren M.H."/>
            <person name="Johannesson H."/>
        </authorList>
    </citation>
    <scope>NUCLEOTIDE SEQUENCE</scope>
    <source>
        <strain evidence="3">SMH2532-1</strain>
    </source>
</reference>
<dbReference type="Pfam" id="PF23549">
    <property type="entry name" value="Zn_ribbon_GRF_2"/>
    <property type="match status" value="1"/>
</dbReference>
<feature type="compositionally biased region" description="Polar residues" evidence="1">
    <location>
        <begin position="59"/>
        <end position="72"/>
    </location>
</feature>
<gene>
    <name evidence="3" type="ORF">B0T16DRAFT_392224</name>
</gene>
<feature type="compositionally biased region" description="Basic and acidic residues" evidence="1">
    <location>
        <begin position="185"/>
        <end position="195"/>
    </location>
</feature>
<protein>
    <recommendedName>
        <fullName evidence="2">GRF-like zinc ribbon domain-containing protein</fullName>
    </recommendedName>
</protein>
<proteinExistence type="predicted"/>
<evidence type="ECO:0000259" key="2">
    <source>
        <dbReference type="Pfam" id="PF23549"/>
    </source>
</evidence>
<feature type="region of interest" description="Disordered" evidence="1">
    <location>
        <begin position="1"/>
        <end position="36"/>
    </location>
</feature>
<evidence type="ECO:0000256" key="1">
    <source>
        <dbReference type="SAM" id="MobiDB-lite"/>
    </source>
</evidence>
<feature type="region of interest" description="Disordered" evidence="1">
    <location>
        <begin position="49"/>
        <end position="207"/>
    </location>
</feature>
<feature type="compositionally biased region" description="Basic and acidic residues" evidence="1">
    <location>
        <begin position="142"/>
        <end position="160"/>
    </location>
</feature>
<feature type="compositionally biased region" description="Acidic residues" evidence="1">
    <location>
        <begin position="128"/>
        <end position="141"/>
    </location>
</feature>
<comment type="caution">
    <text evidence="3">The sequence shown here is derived from an EMBL/GenBank/DDBJ whole genome shotgun (WGS) entry which is preliminary data.</text>
</comment>
<dbReference type="AlphaFoldDB" id="A0AA39Y0Y9"/>
<organism evidence="3 4">
    <name type="scientific">Cercophora newfieldiana</name>
    <dbReference type="NCBI Taxonomy" id="92897"/>
    <lineage>
        <taxon>Eukaryota</taxon>
        <taxon>Fungi</taxon>
        <taxon>Dikarya</taxon>
        <taxon>Ascomycota</taxon>
        <taxon>Pezizomycotina</taxon>
        <taxon>Sordariomycetes</taxon>
        <taxon>Sordariomycetidae</taxon>
        <taxon>Sordariales</taxon>
        <taxon>Lasiosphaeriaceae</taxon>
        <taxon>Cercophora</taxon>
    </lineage>
</organism>
<feature type="compositionally biased region" description="Basic and acidic residues" evidence="1">
    <location>
        <begin position="24"/>
        <end position="36"/>
    </location>
</feature>
<feature type="region of interest" description="Disordered" evidence="1">
    <location>
        <begin position="224"/>
        <end position="304"/>
    </location>
</feature>
<keyword evidence="4" id="KW-1185">Reference proteome</keyword>
<name>A0AA39Y0Y9_9PEZI</name>
<evidence type="ECO:0000313" key="3">
    <source>
        <dbReference type="EMBL" id="KAK0643749.1"/>
    </source>
</evidence>
<feature type="domain" description="GRF-like zinc ribbon" evidence="2">
    <location>
        <begin position="316"/>
        <end position="356"/>
    </location>
</feature>
<dbReference type="EMBL" id="JAULSV010000005">
    <property type="protein sequence ID" value="KAK0643749.1"/>
    <property type="molecule type" value="Genomic_DNA"/>
</dbReference>
<sequence>MSSRKANGASAPQETPTLRRRVMFVKERARKGDDTEEEILRDTFPEFATKAVFYPATPPSQRRQTVSGTTPTGKRARPKAAQNTPIPTPQSPVFSPAASRLTRQSVTPSPTSSLLRYKARRPPRYFEDDAESDGGGDDSDERDDKKDEDRDEGEDKKHDEDDGFVSLRCKKLGKQPENASLPEGRLLEPDNRDRSAAAATPSAITTNIPQKRFVSFAPAATIAYRDGRPQTPVNAPASQATVEIDAEKAQYESRPSLDNPDDLPDIDSPPHQTRPSPPRRVHFSTTKPEPSPMPLAEIWDLPPDHEGNPPFPRFGPACLKCKKATTFARVQNKVWSAGRPYYACNKCRKFGTFADKVDIHPSNPRCKCGKACRKTWGTRRNGGLGTPFWVCPEGVCDQKSFVGAGLVMRW</sequence>
<evidence type="ECO:0000313" key="4">
    <source>
        <dbReference type="Proteomes" id="UP001174936"/>
    </source>
</evidence>
<accession>A0AA39Y0Y9</accession>
<feature type="compositionally biased region" description="Polar residues" evidence="1">
    <location>
        <begin position="231"/>
        <end position="241"/>
    </location>
</feature>
<dbReference type="InterPro" id="IPR056444">
    <property type="entry name" value="Zn_ribbon_GRF_2"/>
</dbReference>
<dbReference type="Proteomes" id="UP001174936">
    <property type="component" value="Unassembled WGS sequence"/>
</dbReference>
<feature type="compositionally biased region" description="Polar residues" evidence="1">
    <location>
        <begin position="101"/>
        <end position="114"/>
    </location>
</feature>